<name>A0ACB9SEQ5_9MYRT</name>
<gene>
    <name evidence="1" type="ORF">MLD38_001870</name>
</gene>
<comment type="caution">
    <text evidence="1">The sequence shown here is derived from an EMBL/GenBank/DDBJ whole genome shotgun (WGS) entry which is preliminary data.</text>
</comment>
<accession>A0ACB9SEQ5</accession>
<dbReference type="Proteomes" id="UP001057402">
    <property type="component" value="Chromosome 1"/>
</dbReference>
<reference evidence="2" key="1">
    <citation type="journal article" date="2023" name="Front. Plant Sci.">
        <title>Chromosomal-level genome assembly of Melastoma candidum provides insights into trichome evolution.</title>
        <authorList>
            <person name="Zhong Y."/>
            <person name="Wu W."/>
            <person name="Sun C."/>
            <person name="Zou P."/>
            <person name="Liu Y."/>
            <person name="Dai S."/>
            <person name="Zhou R."/>
        </authorList>
    </citation>
    <scope>NUCLEOTIDE SEQUENCE [LARGE SCALE GENOMIC DNA]</scope>
</reference>
<evidence type="ECO:0000313" key="2">
    <source>
        <dbReference type="Proteomes" id="UP001057402"/>
    </source>
</evidence>
<keyword evidence="2" id="KW-1185">Reference proteome</keyword>
<sequence length="1045" mass="115262">MEYVGAGVAPPIFLHNSMPAAYHDRELGKKRDYYNQSVSQQSAGKDWNPNSWQWDSSRFVVRPLGSEVLRPGMRHEGDNIKGNSNKPLERNASRGGGIEHDEDRLRLNLGGRMNNAEEPASRPNKRTRSGSPGDNYPMCQVDNCNEDLSNVKDYHRRHKVCEVHSKSANALVGKQMQRFCQQCSRFHLLSEFDEGKRSCRRRLAGHNRRRRKTQADDANSRVPGPANQVPNGNDADIVHLLQSLARGHGKSEAIGSSGLDREQIADFLGKISSLKLPVDLAAKLQAYRSDNVAASLAKSLLNHPDRFTTNPSTTDLLAALSSTQPAPSPNAMVADPSPSRGSDDPERSNKSKSADESVNALLEKGPAVDRSSVGGERSSTSYQSLVEDSDGQIQQTQPNLQLQLFLSSQEDDSPPKLASSEKYFSSEGSNPVEEQSPSSSPVIQELFPMQSLREAAVSERRMVISEVKESDDVRHHGHVKPLNLFTDSGRDPNDVPNRSSPYNAGSMSLSESDNLLSNANAQNRTGRIMFKLFEKDPSHLPGSLRSQIHNWLSNSPLDMESYIRPGCVVLSVYVSMSSSSWTQLEANLLERLYTFVQSSSDCEFWRNGRFLVYAGRKLASHKDGRIYQLKSSRASCPELVSVSPLAVAAGQETSLVLRGRNMNSADTKIFCTLMGGYMALEVSKLSSQTSSIDEVVINSFKVQTDLPADLGRCFIEVENGFRGSSFPVIVADAAICNELRLLESELQEDSASSSANEEMNPDFSPSSSQRDHVLHFLNELGWLFQRKMNAPSTLATEVALFRYKYLLTFAVERDYCALVKRILDLSLENCLTGKIPITKSLEALSEIQLLNRAVRRQCMKMVVVLLHFRIDADDKSSSTYLFIPDAVGPGGITPLHVAASISGSLDVVNALTNDPQEIGLNGWNSLLDSNGLSPHAYAMMRNNHSYNELVARKLADKEKCQISLTIEGQSVQDRGSNSHLGLEVQSCARCAAKSSKYARRVQASPRGVLHLPYMYSVLVIAAYLVCNSNNEDVEAFHSITGQRAD</sequence>
<organism evidence="1 2">
    <name type="scientific">Melastoma candidum</name>
    <dbReference type="NCBI Taxonomy" id="119954"/>
    <lineage>
        <taxon>Eukaryota</taxon>
        <taxon>Viridiplantae</taxon>
        <taxon>Streptophyta</taxon>
        <taxon>Embryophyta</taxon>
        <taxon>Tracheophyta</taxon>
        <taxon>Spermatophyta</taxon>
        <taxon>Magnoliopsida</taxon>
        <taxon>eudicotyledons</taxon>
        <taxon>Gunneridae</taxon>
        <taxon>Pentapetalae</taxon>
        <taxon>rosids</taxon>
        <taxon>malvids</taxon>
        <taxon>Myrtales</taxon>
        <taxon>Melastomataceae</taxon>
        <taxon>Melastomatoideae</taxon>
        <taxon>Melastomateae</taxon>
        <taxon>Melastoma</taxon>
    </lineage>
</organism>
<protein>
    <submittedName>
        <fullName evidence="1">Uncharacterized protein</fullName>
    </submittedName>
</protein>
<dbReference type="EMBL" id="CM042880">
    <property type="protein sequence ID" value="KAI4389669.1"/>
    <property type="molecule type" value="Genomic_DNA"/>
</dbReference>
<evidence type="ECO:0000313" key="1">
    <source>
        <dbReference type="EMBL" id="KAI4389669.1"/>
    </source>
</evidence>
<proteinExistence type="predicted"/>